<reference evidence="2" key="1">
    <citation type="submission" date="2020-03" db="EMBL/GenBank/DDBJ databases">
        <title>Long-read based genome assembly of a Labrador retriever dog.</title>
        <authorList>
            <person name="Eory L."/>
            <person name="Zhang W."/>
            <person name="Schoenebeck J."/>
        </authorList>
    </citation>
    <scope>NUCLEOTIDE SEQUENCE [LARGE SCALE GENOMIC DNA]</scope>
    <source>
        <strain evidence="2">Labrador retriever</strain>
    </source>
</reference>
<dbReference type="SMART" id="SM00173">
    <property type="entry name" value="RAS"/>
    <property type="match status" value="1"/>
</dbReference>
<feature type="region of interest" description="Disordered" evidence="1">
    <location>
        <begin position="153"/>
        <end position="189"/>
    </location>
</feature>
<sequence>MRAPSMSQGRAEGEAVPAGPGARDRGLRQGDAKCRARAPEEGTLEHAAIEAPGKCPKQQAWGSRSGTCAHRDPRLPTPRPSEPHLPAPTCTCEGIGAKESQPRPGTAPNYAEPGNQCLRGGRCAGWEGFLEAGSSLQVSLPQVEQASWGRVQGQLSAGGDGERSEDGIHKPACAKAPGRHPPLRPRPRRLRAMGNQCFGFRTRLLQRLRPLPALLVVRGAPPQGQGKDYHVAVLGAAGLAKGALVRRWVRGGFQDACLPGAEGAEEGARGAQAADPPRAPRAPRARRALLRRLAAGAPAFPPACAASEKQILEELQPFYELLCKVKGKNVRQYPIVLVLGSRGEQGRWELTIREGVACVEWDCAFLETSAAMGVGVQELLHALRRHERRPGPAAPPAPPAPPARRGARLAKAAEKLLGHCLVL</sequence>
<protein>
    <submittedName>
        <fullName evidence="2">Uncharacterized protein</fullName>
    </submittedName>
</protein>
<dbReference type="GeneTree" id="ENSGT00940000164094"/>
<feature type="region of interest" description="Disordered" evidence="1">
    <location>
        <begin position="1"/>
        <end position="87"/>
    </location>
</feature>
<evidence type="ECO:0000313" key="3">
    <source>
        <dbReference type="Proteomes" id="UP000805418"/>
    </source>
</evidence>
<keyword evidence="3" id="KW-1185">Reference proteome</keyword>
<dbReference type="OrthoDB" id="265044at2759"/>
<organism evidence="2 3">
    <name type="scientific">Canis lupus familiaris</name>
    <name type="common">Dog</name>
    <name type="synonym">Canis familiaris</name>
    <dbReference type="NCBI Taxonomy" id="9615"/>
    <lineage>
        <taxon>Eukaryota</taxon>
        <taxon>Metazoa</taxon>
        <taxon>Chordata</taxon>
        <taxon>Craniata</taxon>
        <taxon>Vertebrata</taxon>
        <taxon>Euteleostomi</taxon>
        <taxon>Mammalia</taxon>
        <taxon>Eutheria</taxon>
        <taxon>Laurasiatheria</taxon>
        <taxon>Carnivora</taxon>
        <taxon>Caniformia</taxon>
        <taxon>Canidae</taxon>
        <taxon>Canis</taxon>
    </lineage>
</organism>
<accession>A0A8I3NM70</accession>
<dbReference type="Proteomes" id="UP000805418">
    <property type="component" value="Chromosome 6"/>
</dbReference>
<name>A0A8I3NM70_CANLF</name>
<reference evidence="2" key="2">
    <citation type="submission" date="2025-08" db="UniProtKB">
        <authorList>
            <consortium name="Ensembl"/>
        </authorList>
    </citation>
    <scope>IDENTIFICATION</scope>
    <source>
        <strain evidence="2">Boxer</strain>
    </source>
</reference>
<dbReference type="AlphaFoldDB" id="A0A8I3NM70"/>
<evidence type="ECO:0000313" key="2">
    <source>
        <dbReference type="Ensembl" id="ENSCAFP00845019693.1"/>
    </source>
</evidence>
<feature type="compositionally biased region" description="Pro residues" evidence="1">
    <location>
        <begin position="75"/>
        <end position="86"/>
    </location>
</feature>
<dbReference type="InterPro" id="IPR027417">
    <property type="entry name" value="P-loop_NTPase"/>
</dbReference>
<feature type="compositionally biased region" description="Basic and acidic residues" evidence="1">
    <location>
        <begin position="22"/>
        <end position="48"/>
    </location>
</feature>
<evidence type="ECO:0000256" key="1">
    <source>
        <dbReference type="SAM" id="MobiDB-lite"/>
    </source>
</evidence>
<dbReference type="Gene3D" id="3.40.50.300">
    <property type="entry name" value="P-loop containing nucleotide triphosphate hydrolases"/>
    <property type="match status" value="1"/>
</dbReference>
<dbReference type="Ensembl" id="ENSCAFT00845025033.1">
    <property type="protein sequence ID" value="ENSCAFP00845019693.1"/>
    <property type="gene ID" value="ENSCAFG00845014009.1"/>
</dbReference>
<proteinExistence type="predicted"/>
<feature type="compositionally biased region" description="Basic residues" evidence="1">
    <location>
        <begin position="177"/>
        <end position="189"/>
    </location>
</feature>
<reference evidence="2" key="3">
    <citation type="submission" date="2025-09" db="UniProtKB">
        <authorList>
            <consortium name="Ensembl"/>
        </authorList>
    </citation>
    <scope>IDENTIFICATION</scope>
    <source>
        <strain evidence="2">Boxer</strain>
    </source>
</reference>
<feature type="compositionally biased region" description="Basic and acidic residues" evidence="1">
    <location>
        <begin position="160"/>
        <end position="169"/>
    </location>
</feature>